<dbReference type="EMBL" id="VSSQ01126097">
    <property type="protein sequence ID" value="MPN56111.1"/>
    <property type="molecule type" value="Genomic_DNA"/>
</dbReference>
<dbReference type="AlphaFoldDB" id="A0A645IXQ2"/>
<name>A0A645IXQ2_9ZZZZ</name>
<protein>
    <submittedName>
        <fullName evidence="1">Uncharacterized protein</fullName>
    </submittedName>
</protein>
<evidence type="ECO:0000313" key="1">
    <source>
        <dbReference type="EMBL" id="MPN56111.1"/>
    </source>
</evidence>
<sequence length="147" mass="16926">MGCHAYLHLIRALIAVKLGRKVICGERESHDGRIKINQTSHSIDTYIKIAKHFNVELLTPIRKMDDGSEVEKLIGWNWQEGKDHQSCAYGGNYSDINGKVIYEENIMKDYLNNYIYPVCTMLGDLILENENASKEDMVNYLKRGEIF</sequence>
<organism evidence="1">
    <name type="scientific">bioreactor metagenome</name>
    <dbReference type="NCBI Taxonomy" id="1076179"/>
    <lineage>
        <taxon>unclassified sequences</taxon>
        <taxon>metagenomes</taxon>
        <taxon>ecological metagenomes</taxon>
    </lineage>
</organism>
<comment type="caution">
    <text evidence="1">The sequence shown here is derived from an EMBL/GenBank/DDBJ whole genome shotgun (WGS) entry which is preliminary data.</text>
</comment>
<proteinExistence type="predicted"/>
<accession>A0A645IXQ2</accession>
<reference evidence="1" key="1">
    <citation type="submission" date="2019-08" db="EMBL/GenBank/DDBJ databases">
        <authorList>
            <person name="Kucharzyk K."/>
            <person name="Murdoch R.W."/>
            <person name="Higgins S."/>
            <person name="Loffler F."/>
        </authorList>
    </citation>
    <scope>NUCLEOTIDE SEQUENCE</scope>
</reference>
<gene>
    <name evidence="1" type="ORF">SDC9_203797</name>
</gene>